<dbReference type="AlphaFoldDB" id="A0A9P0EW93"/>
<dbReference type="Pfam" id="PF10229">
    <property type="entry name" value="MMADHC"/>
    <property type="match status" value="1"/>
</dbReference>
<evidence type="ECO:0000313" key="2">
    <source>
        <dbReference type="Proteomes" id="UP001152759"/>
    </source>
</evidence>
<organism evidence="1 2">
    <name type="scientific">Bemisia tabaci</name>
    <name type="common">Sweetpotato whitefly</name>
    <name type="synonym">Aleurodes tabaci</name>
    <dbReference type="NCBI Taxonomy" id="7038"/>
    <lineage>
        <taxon>Eukaryota</taxon>
        <taxon>Metazoa</taxon>
        <taxon>Ecdysozoa</taxon>
        <taxon>Arthropoda</taxon>
        <taxon>Hexapoda</taxon>
        <taxon>Insecta</taxon>
        <taxon>Pterygota</taxon>
        <taxon>Neoptera</taxon>
        <taxon>Paraneoptera</taxon>
        <taxon>Hemiptera</taxon>
        <taxon>Sternorrhyncha</taxon>
        <taxon>Aleyrodoidea</taxon>
        <taxon>Aleyrodidae</taxon>
        <taxon>Aleyrodinae</taxon>
        <taxon>Bemisia</taxon>
    </lineage>
</organism>
<accession>A0A9P0EW93</accession>
<dbReference type="OrthoDB" id="10263782at2759"/>
<dbReference type="PANTHER" id="PTHR13192">
    <property type="entry name" value="MY011 PROTEIN"/>
    <property type="match status" value="1"/>
</dbReference>
<keyword evidence="2" id="KW-1185">Reference proteome</keyword>
<name>A0A9P0EW93_BEMTA</name>
<gene>
    <name evidence="1" type="ORF">BEMITA_LOCUS1379</name>
</gene>
<dbReference type="InterPro" id="IPR019362">
    <property type="entry name" value="MMADHC"/>
</dbReference>
<dbReference type="GO" id="GO:0005739">
    <property type="term" value="C:mitochondrion"/>
    <property type="evidence" value="ECO:0007669"/>
    <property type="project" value="TreeGrafter"/>
</dbReference>
<reference evidence="1" key="1">
    <citation type="submission" date="2021-12" db="EMBL/GenBank/DDBJ databases">
        <authorList>
            <person name="King R."/>
        </authorList>
    </citation>
    <scope>NUCLEOTIDE SEQUENCE</scope>
</reference>
<dbReference type="GO" id="GO:0009235">
    <property type="term" value="P:cobalamin metabolic process"/>
    <property type="evidence" value="ECO:0007669"/>
    <property type="project" value="InterPro"/>
</dbReference>
<dbReference type="Proteomes" id="UP001152759">
    <property type="component" value="Chromosome 1"/>
</dbReference>
<dbReference type="KEGG" id="btab:109043135"/>
<sequence>MLSSNRLLKCQHHVQKFIVTNYSRRSNSKHADCFKVVGKSHPPKNDKQVNNLRLKDHPNWELLAPQGYHFYLPGSVGPAWHDASTCVNVYPQNFDFVDNSELECTVQECPLLLRKGTHELFPGIDLSVSNLTVVTLSQKRSKTRLNEADTEKLTKYFVLTAKEICSKLKKAGYWADFINPFSGLPYNGQNTRHNLYKTDERFRCLGFKISERQNCRLIEDKTNRSFFGNLFTTAPANTEHLKAILLRLGKN</sequence>
<evidence type="ECO:0000313" key="1">
    <source>
        <dbReference type="EMBL" id="CAH0381763.1"/>
    </source>
</evidence>
<proteinExistence type="predicted"/>
<protein>
    <submittedName>
        <fullName evidence="1">Uncharacterized protein</fullName>
    </submittedName>
</protein>
<dbReference type="EMBL" id="OU963862">
    <property type="protein sequence ID" value="CAH0381763.1"/>
    <property type="molecule type" value="Genomic_DNA"/>
</dbReference>
<dbReference type="PANTHER" id="PTHR13192:SF3">
    <property type="entry name" value="COBALAMIN TRAFFICKING PROTEIN CBLD"/>
    <property type="match status" value="1"/>
</dbReference>